<organism evidence="3 4">
    <name type="scientific">Heterostelium pallidum (strain ATCC 26659 / Pp 5 / PN500)</name>
    <name type="common">Cellular slime mold</name>
    <name type="synonym">Polysphondylium pallidum</name>
    <dbReference type="NCBI Taxonomy" id="670386"/>
    <lineage>
        <taxon>Eukaryota</taxon>
        <taxon>Amoebozoa</taxon>
        <taxon>Evosea</taxon>
        <taxon>Eumycetozoa</taxon>
        <taxon>Dictyostelia</taxon>
        <taxon>Acytosteliales</taxon>
        <taxon>Acytosteliaceae</taxon>
        <taxon>Heterostelium</taxon>
    </lineage>
</organism>
<dbReference type="InParanoid" id="D3B168"/>
<sequence>MNIVKSVSLMLVVLFLLAVVNAAPCCEKCNEDDWRCTSNCIDCNRPTTFMTIPPWPEPTPFPSTTGKPTTTTTTTPSTAPPTSTPSTAPPTSTPSTAPPTSTPTTTSTTTK</sequence>
<reference evidence="3 4" key="1">
    <citation type="journal article" date="2011" name="Genome Res.">
        <title>Phylogeny-wide analysis of social amoeba genomes highlights ancient origins for complex intercellular communication.</title>
        <authorList>
            <person name="Heidel A.J."/>
            <person name="Lawal H.M."/>
            <person name="Felder M."/>
            <person name="Schilde C."/>
            <person name="Helps N.R."/>
            <person name="Tunggal B."/>
            <person name="Rivero F."/>
            <person name="John U."/>
            <person name="Schleicher M."/>
            <person name="Eichinger L."/>
            <person name="Platzer M."/>
            <person name="Noegel A.A."/>
            <person name="Schaap P."/>
            <person name="Gloeckner G."/>
        </authorList>
    </citation>
    <scope>NUCLEOTIDE SEQUENCE [LARGE SCALE GENOMIC DNA]</scope>
    <source>
        <strain evidence="4">ATCC 26659 / Pp 5 / PN500</strain>
    </source>
</reference>
<dbReference type="OMA" id="CTSNCID"/>
<evidence type="ECO:0000256" key="2">
    <source>
        <dbReference type="SAM" id="SignalP"/>
    </source>
</evidence>
<feature type="chain" id="PRO_5003041225" evidence="2">
    <location>
        <begin position="23"/>
        <end position="111"/>
    </location>
</feature>
<evidence type="ECO:0000313" key="4">
    <source>
        <dbReference type="Proteomes" id="UP000001396"/>
    </source>
</evidence>
<feature type="signal peptide" evidence="2">
    <location>
        <begin position="1"/>
        <end position="22"/>
    </location>
</feature>
<dbReference type="RefSeq" id="XP_020437152.1">
    <property type="nucleotide sequence ID" value="XM_020573035.1"/>
</dbReference>
<protein>
    <submittedName>
        <fullName evidence="3">Uncharacterized protein</fullName>
    </submittedName>
</protein>
<name>D3B168_HETP5</name>
<gene>
    <name evidence="3" type="ORF">PPL_02038</name>
</gene>
<keyword evidence="4" id="KW-1185">Reference proteome</keyword>
<evidence type="ECO:0000256" key="1">
    <source>
        <dbReference type="SAM" id="MobiDB-lite"/>
    </source>
</evidence>
<dbReference type="EMBL" id="ADBJ01000008">
    <property type="protein sequence ID" value="EFA85042.1"/>
    <property type="molecule type" value="Genomic_DNA"/>
</dbReference>
<feature type="compositionally biased region" description="Low complexity" evidence="1">
    <location>
        <begin position="62"/>
        <end position="77"/>
    </location>
</feature>
<accession>D3B168</accession>
<comment type="caution">
    <text evidence="3">The sequence shown here is derived from an EMBL/GenBank/DDBJ whole genome shotgun (WGS) entry which is preliminary data.</text>
</comment>
<proteinExistence type="predicted"/>
<evidence type="ECO:0000313" key="3">
    <source>
        <dbReference type="EMBL" id="EFA85042.1"/>
    </source>
</evidence>
<feature type="compositionally biased region" description="Low complexity" evidence="1">
    <location>
        <begin position="102"/>
        <end position="111"/>
    </location>
</feature>
<feature type="region of interest" description="Disordered" evidence="1">
    <location>
        <begin position="51"/>
        <end position="111"/>
    </location>
</feature>
<dbReference type="GeneID" id="31357564"/>
<dbReference type="AlphaFoldDB" id="D3B168"/>
<keyword evidence="2" id="KW-0732">Signal</keyword>
<dbReference type="Proteomes" id="UP000001396">
    <property type="component" value="Unassembled WGS sequence"/>
</dbReference>
<feature type="compositionally biased region" description="Pro residues" evidence="1">
    <location>
        <begin position="78"/>
        <end position="101"/>
    </location>
</feature>